<protein>
    <submittedName>
        <fullName evidence="2">MalM family protein</fullName>
    </submittedName>
</protein>
<accession>A0ABZ2W707</accession>
<sequence>MTNGSRLKRILPLLLATSLAGCQIGGSVVSEREGYFTWVDEQGRVRYSPIAGATGEEPEQPTGEEGGTDAAAPAPAGTGPKPELREETEYTLENYPDAGQLEKDGYVRPGERQPYFTWRDAEGNVRVDYYQPDTRSDRQKGLVAPPVRITEARVYHAGPDTADRAPVPGHDPDAFTILGIEPAISDYFSRFSEACCESMDIRHRESWQSGREFGIALTESSQVHPFLTGPSPYQVVELPGPDRIDSFVMRLRSYARNGVLVPSLVFLDDQMKPLRLVTDLVMDFEPENWRRRGYLEAWIPAFPARGERWMVVFTRAEDLSGQTVIETPSGPRKIPHVSEGEIGLMQLED</sequence>
<reference evidence="2 3" key="1">
    <citation type="submission" date="2022-07" db="EMBL/GenBank/DDBJ databases">
        <title>A copper resistant bacterium isolated from sediment samples of deep sea hydrothermal areas.</title>
        <authorList>
            <person name="Zeng X."/>
        </authorList>
    </citation>
    <scope>NUCLEOTIDE SEQUENCE [LARGE SCALE GENOMIC DNA]</scope>
    <source>
        <strain evidence="3">CuT 6</strain>
    </source>
</reference>
<evidence type="ECO:0000313" key="3">
    <source>
        <dbReference type="Proteomes" id="UP001475781"/>
    </source>
</evidence>
<proteinExistence type="predicted"/>
<dbReference type="RefSeq" id="WP_341582767.1">
    <property type="nucleotide sequence ID" value="NZ_CP101118.1"/>
</dbReference>
<dbReference type="PROSITE" id="PS51257">
    <property type="entry name" value="PROKAR_LIPOPROTEIN"/>
    <property type="match status" value="1"/>
</dbReference>
<dbReference type="EMBL" id="CP101118">
    <property type="protein sequence ID" value="WZF90581.1"/>
    <property type="molecule type" value="Genomic_DNA"/>
</dbReference>
<gene>
    <name evidence="2" type="ORF">NLK58_04345</name>
</gene>
<evidence type="ECO:0000256" key="1">
    <source>
        <dbReference type="SAM" id="MobiDB-lite"/>
    </source>
</evidence>
<evidence type="ECO:0000313" key="2">
    <source>
        <dbReference type="EMBL" id="WZF90581.1"/>
    </source>
</evidence>
<keyword evidence="3" id="KW-1185">Reference proteome</keyword>
<feature type="compositionally biased region" description="Low complexity" evidence="1">
    <location>
        <begin position="52"/>
        <end position="81"/>
    </location>
</feature>
<organism evidence="2 3">
    <name type="scientific">Marinobacter metalliresistant</name>
    <dbReference type="NCBI Taxonomy" id="2961995"/>
    <lineage>
        <taxon>Bacteria</taxon>
        <taxon>Pseudomonadati</taxon>
        <taxon>Pseudomonadota</taxon>
        <taxon>Gammaproteobacteria</taxon>
        <taxon>Pseudomonadales</taxon>
        <taxon>Marinobacteraceae</taxon>
        <taxon>Marinobacter</taxon>
    </lineage>
</organism>
<dbReference type="Proteomes" id="UP001475781">
    <property type="component" value="Chromosome"/>
</dbReference>
<feature type="region of interest" description="Disordered" evidence="1">
    <location>
        <begin position="51"/>
        <end position="83"/>
    </location>
</feature>
<name>A0ABZ2W707_9GAMM</name>
<dbReference type="InterPro" id="IPR010794">
    <property type="entry name" value="MalM"/>
</dbReference>
<dbReference type="Pfam" id="PF07148">
    <property type="entry name" value="MalM"/>
    <property type="match status" value="1"/>
</dbReference>